<protein>
    <recommendedName>
        <fullName evidence="15">Eyes absent homolog</fullName>
        <ecNumber evidence="15">3.1.3.48</ecNumber>
    </recommendedName>
</protein>
<dbReference type="GO" id="GO:0030154">
    <property type="term" value="P:cell differentiation"/>
    <property type="evidence" value="ECO:0007669"/>
    <property type="project" value="TreeGrafter"/>
</dbReference>
<evidence type="ECO:0000256" key="3">
    <source>
        <dbReference type="ARBA" id="ARBA00022473"/>
    </source>
</evidence>
<evidence type="ECO:0000313" key="18">
    <source>
        <dbReference type="Proteomes" id="UP000015104"/>
    </source>
</evidence>
<evidence type="ECO:0000256" key="2">
    <source>
        <dbReference type="ARBA" id="ARBA00010501"/>
    </source>
</evidence>
<keyword evidence="5 15" id="KW-0378">Hydrolase</keyword>
<dbReference type="KEGG" id="tut:107363459"/>
<comment type="cofactor">
    <cofactor evidence="14 15">
        <name>Mg(2+)</name>
        <dbReference type="ChEBI" id="CHEBI:18420"/>
    </cofactor>
    <text evidence="14 15">Binds 1 Mg(2+) ion per subunit.</text>
</comment>
<evidence type="ECO:0000256" key="7">
    <source>
        <dbReference type="ARBA" id="ARBA00022912"/>
    </source>
</evidence>
<organism evidence="17 18">
    <name type="scientific">Tetranychus urticae</name>
    <name type="common">Two-spotted spider mite</name>
    <dbReference type="NCBI Taxonomy" id="32264"/>
    <lineage>
        <taxon>Eukaryota</taxon>
        <taxon>Metazoa</taxon>
        <taxon>Ecdysozoa</taxon>
        <taxon>Arthropoda</taxon>
        <taxon>Chelicerata</taxon>
        <taxon>Arachnida</taxon>
        <taxon>Acari</taxon>
        <taxon>Acariformes</taxon>
        <taxon>Trombidiformes</taxon>
        <taxon>Prostigmata</taxon>
        <taxon>Eleutherengona</taxon>
        <taxon>Raphignathae</taxon>
        <taxon>Tetranychoidea</taxon>
        <taxon>Tetranychidae</taxon>
        <taxon>Tetranychus</taxon>
    </lineage>
</organism>
<dbReference type="Proteomes" id="UP000015104">
    <property type="component" value="Unassembled WGS sequence"/>
</dbReference>
<keyword evidence="10" id="KW-0804">Transcription</keyword>
<dbReference type="Gene3D" id="3.40.50.12350">
    <property type="match status" value="1"/>
</dbReference>
<evidence type="ECO:0000256" key="4">
    <source>
        <dbReference type="ARBA" id="ARBA00022723"/>
    </source>
</evidence>
<dbReference type="GO" id="GO:0046872">
    <property type="term" value="F:metal ion binding"/>
    <property type="evidence" value="ECO:0007669"/>
    <property type="project" value="UniProtKB-KW"/>
</dbReference>
<dbReference type="SUPFAM" id="SSF56784">
    <property type="entry name" value="HAD-like"/>
    <property type="match status" value="1"/>
</dbReference>
<gene>
    <name evidence="17" type="primary">107363459</name>
</gene>
<evidence type="ECO:0000256" key="8">
    <source>
        <dbReference type="ARBA" id="ARBA00023015"/>
    </source>
</evidence>
<comment type="catalytic activity">
    <reaction evidence="12 15">
        <text>O-phospho-L-tyrosyl-[protein] + H2O = L-tyrosyl-[protein] + phosphate</text>
        <dbReference type="Rhea" id="RHEA:10684"/>
        <dbReference type="Rhea" id="RHEA-COMP:10136"/>
        <dbReference type="Rhea" id="RHEA-COMP:20101"/>
        <dbReference type="ChEBI" id="CHEBI:15377"/>
        <dbReference type="ChEBI" id="CHEBI:43474"/>
        <dbReference type="ChEBI" id="CHEBI:46858"/>
        <dbReference type="ChEBI" id="CHEBI:61978"/>
        <dbReference type="EC" id="3.1.3.48"/>
    </reaction>
</comment>
<dbReference type="AlphaFoldDB" id="T1JTM4"/>
<keyword evidence="8 15" id="KW-0805">Transcription regulation</keyword>
<keyword evidence="11" id="KW-0539">Nucleus</keyword>
<dbReference type="EMBL" id="CAEY01000481">
    <property type="status" value="NOT_ANNOTATED_CDS"/>
    <property type="molecule type" value="Genomic_DNA"/>
</dbReference>
<dbReference type="InterPro" id="IPR038102">
    <property type="entry name" value="EYA_dom_sf"/>
</dbReference>
<evidence type="ECO:0000256" key="1">
    <source>
        <dbReference type="ARBA" id="ARBA00004123"/>
    </source>
</evidence>
<feature type="binding site" evidence="14">
    <location>
        <position position="546"/>
    </location>
    <ligand>
        <name>Mg(2+)</name>
        <dbReference type="ChEBI" id="CHEBI:18420"/>
    </ligand>
</feature>
<dbReference type="OMA" id="KNCHYPL"/>
<dbReference type="GO" id="GO:0004725">
    <property type="term" value="F:protein tyrosine phosphatase activity"/>
    <property type="evidence" value="ECO:0007669"/>
    <property type="project" value="UniProtKB-EC"/>
</dbReference>
<feature type="region of interest" description="Disordered" evidence="16">
    <location>
        <begin position="505"/>
        <end position="534"/>
    </location>
</feature>
<evidence type="ECO:0000256" key="15">
    <source>
        <dbReference type="RuleBase" id="RU362036"/>
    </source>
</evidence>
<dbReference type="EC" id="3.1.3.48" evidence="15"/>
<keyword evidence="18" id="KW-1185">Reference proteome</keyword>
<evidence type="ECO:0000256" key="12">
    <source>
        <dbReference type="ARBA" id="ARBA00051722"/>
    </source>
</evidence>
<name>T1JTM4_TETUR</name>
<dbReference type="SFLD" id="SFLDG01129">
    <property type="entry name" value="C1.5:_HAD__Beta-PGM__Phosphata"/>
    <property type="match status" value="1"/>
</dbReference>
<evidence type="ECO:0000313" key="17">
    <source>
        <dbReference type="EnsemblMetazoa" id="tetur01g14670.1"/>
    </source>
</evidence>
<keyword evidence="3" id="KW-0217">Developmental protein</keyword>
<dbReference type="InterPro" id="IPR028472">
    <property type="entry name" value="EYA"/>
</dbReference>
<dbReference type="InterPro" id="IPR042577">
    <property type="entry name" value="EYA_dom_metazoan"/>
</dbReference>
<comment type="similarity">
    <text evidence="2 15">Belongs to the HAD-like hydrolase superfamily. EYA family.</text>
</comment>
<evidence type="ECO:0000256" key="11">
    <source>
        <dbReference type="ARBA" id="ARBA00023242"/>
    </source>
</evidence>
<evidence type="ECO:0000256" key="9">
    <source>
        <dbReference type="ARBA" id="ARBA00023159"/>
    </source>
</evidence>
<accession>T1JTM4</accession>
<sequence>MASTTTTSQGAANFNCYWGMIGSEDNSGFNTSVNSNSVNQSLTNCQQAASLDYSHSAYSTGSTGYPASYYAVSSGSAYGSAAAATASAAAASATLYQQLAATSASTMAQLINWDQTADEENKSKLTASSSSSSSSKKSCHYSFSESNSHYVHHPHHPFDTTSSKSTFDLLSAHHTSSSSKKGSIASMANNSTTAQAPNFNYYWGMCGSDDNSGFVSGSSNTSVNPMANCAQGSLDYPYNPYNQTNPWYPYYTNQGYGTTASPLYQLAAHIPTATSSTPMGSLLTASSWDGIDQDESKSLITSSKHQTSSSNGTNSNDSNNNTNTNNNNSTSNNANNNSSSNVNNANSNNSDNCNNNNATSNNSSGSKSSNLNASTSISNQSNESNNTNVNTSNASAANSVNGNVNNSSTSTTINTNNSGNSGFSANSNSTNSNSTNTSNSNSSNNTNCVNSNSNSNSSNATNSTSIGNSSKKHCAYYLNENPTHHYSNVHHPLDTNQTITPKLELITNHPNPSKKGTTKAGRGRGRRQPTQSPDLENHLERVFIWDLDETLIIFTSLLNGTFASKTGKDGEALTQLGLLIDAMMLNMADLHFFANDLLHCDQIHIDDVSSDDNGQDLSSYDFSKDGFNEATRSNNMGCLPSAGTRSGIDWMRKLAFRYRRIKEIYDQYRNNVSSLLGNKANEWMHIRSEIENLTDNWLTFAIKCLTIINERPNCVNVLVTDSNLVPALVKLLLHGLGPFFPIDNIYSAAKVGKDPCFNKIKDRFGSKCTYVVIGDGQFEESAAKSLGMPFWKVDNHAALINLHHALEQDIL</sequence>
<dbReference type="STRING" id="32264.T1JTM4"/>
<keyword evidence="9" id="KW-0010">Activator</keyword>
<dbReference type="PANTHER" id="PTHR10190:SF16">
    <property type="entry name" value="DEVELOPMENTAL PROTEIN EYES ABSENT"/>
    <property type="match status" value="1"/>
</dbReference>
<evidence type="ECO:0000256" key="10">
    <source>
        <dbReference type="ARBA" id="ARBA00023163"/>
    </source>
</evidence>
<feature type="binding site" evidence="14">
    <location>
        <position position="548"/>
    </location>
    <ligand>
        <name>Mg(2+)</name>
        <dbReference type="ChEBI" id="CHEBI:18420"/>
    </ligand>
</feature>
<keyword evidence="7 15" id="KW-0904">Protein phosphatase</keyword>
<dbReference type="HOGENOM" id="CLU_347938_0_0_1"/>
<evidence type="ECO:0000256" key="16">
    <source>
        <dbReference type="SAM" id="MobiDB-lite"/>
    </source>
</evidence>
<feature type="region of interest" description="Disordered" evidence="16">
    <location>
        <begin position="297"/>
        <end position="468"/>
    </location>
</feature>
<dbReference type="EnsemblMetazoa" id="tetur01g14670.1">
    <property type="protein sequence ID" value="tetur01g14670.1"/>
    <property type="gene ID" value="tetur01g14670"/>
</dbReference>
<feature type="active site" description="Nucleophile" evidence="13">
    <location>
        <position position="546"/>
    </location>
</feature>
<evidence type="ECO:0000256" key="5">
    <source>
        <dbReference type="ARBA" id="ARBA00022801"/>
    </source>
</evidence>
<keyword evidence="4 14" id="KW-0479">Metal-binding</keyword>
<keyword evidence="6 14" id="KW-0460">Magnesium</keyword>
<dbReference type="GO" id="GO:2001240">
    <property type="term" value="P:negative regulation of extrinsic apoptotic signaling pathway in absence of ligand"/>
    <property type="evidence" value="ECO:0007669"/>
    <property type="project" value="TreeGrafter"/>
</dbReference>
<evidence type="ECO:0000256" key="13">
    <source>
        <dbReference type="PIRSR" id="PIRSR628472-1"/>
    </source>
</evidence>
<proteinExistence type="inferred from homology"/>
<dbReference type="NCBIfam" id="TIGR01658">
    <property type="entry name" value="EYA-cons_domain"/>
    <property type="match status" value="1"/>
</dbReference>
<dbReference type="SFLD" id="SFLDS00003">
    <property type="entry name" value="Haloacid_Dehalogenase"/>
    <property type="match status" value="1"/>
</dbReference>
<dbReference type="OrthoDB" id="167668at2759"/>
<dbReference type="eggNOG" id="KOG3107">
    <property type="taxonomic scope" value="Eukaryota"/>
</dbReference>
<evidence type="ECO:0000256" key="14">
    <source>
        <dbReference type="PIRSR" id="PIRSR628472-2"/>
    </source>
</evidence>
<dbReference type="InterPro" id="IPR036412">
    <property type="entry name" value="HAD-like_sf"/>
</dbReference>
<dbReference type="GO" id="GO:0045739">
    <property type="term" value="P:positive regulation of DNA repair"/>
    <property type="evidence" value="ECO:0007669"/>
    <property type="project" value="TreeGrafter"/>
</dbReference>
<reference evidence="18" key="1">
    <citation type="submission" date="2011-08" db="EMBL/GenBank/DDBJ databases">
        <authorList>
            <person name="Rombauts S."/>
        </authorList>
    </citation>
    <scope>NUCLEOTIDE SEQUENCE</scope>
    <source>
        <strain evidence="18">London</strain>
    </source>
</reference>
<reference evidence="17" key="2">
    <citation type="submission" date="2015-06" db="UniProtKB">
        <authorList>
            <consortium name="EnsemblMetazoa"/>
        </authorList>
    </citation>
    <scope>IDENTIFICATION</scope>
</reference>
<comment type="subcellular location">
    <subcellularLocation>
        <location evidence="1">Nucleus</location>
    </subcellularLocation>
</comment>
<dbReference type="CDD" id="cd02601">
    <property type="entry name" value="HAD_Eya"/>
    <property type="match status" value="1"/>
</dbReference>
<dbReference type="PANTHER" id="PTHR10190">
    <property type="entry name" value="EYES ABSENT"/>
    <property type="match status" value="1"/>
</dbReference>
<dbReference type="GO" id="GO:0005634">
    <property type="term" value="C:nucleus"/>
    <property type="evidence" value="ECO:0007669"/>
    <property type="project" value="UniProtKB-SubCell"/>
</dbReference>
<feature type="active site" description="Proton donor" evidence="13">
    <location>
        <position position="548"/>
    </location>
</feature>
<dbReference type="InterPro" id="IPR006545">
    <property type="entry name" value="EYA_dom"/>
</dbReference>
<evidence type="ECO:0000256" key="6">
    <source>
        <dbReference type="ARBA" id="ARBA00022842"/>
    </source>
</evidence>
<feature type="binding site" evidence="14">
    <location>
        <position position="775"/>
    </location>
    <ligand>
        <name>Mg(2+)</name>
        <dbReference type="ChEBI" id="CHEBI:18420"/>
    </ligand>
</feature>
<feature type="compositionally biased region" description="Low complexity" evidence="16">
    <location>
        <begin position="307"/>
        <end position="468"/>
    </location>
</feature>